<keyword evidence="2" id="KW-1185">Reference proteome</keyword>
<gene>
    <name evidence="1" type="ORF">ACFOWS_03275</name>
</gene>
<protein>
    <submittedName>
        <fullName evidence="1">YhcH/YjgK/YiaL family protein</fullName>
    </submittedName>
</protein>
<dbReference type="PANTHER" id="PTHR34986">
    <property type="entry name" value="EVOLVED BETA-GALACTOSIDASE SUBUNIT BETA"/>
    <property type="match status" value="1"/>
</dbReference>
<dbReference type="SUPFAM" id="SSF51197">
    <property type="entry name" value="Clavaminate synthase-like"/>
    <property type="match status" value="1"/>
</dbReference>
<dbReference type="NCBIfam" id="TIGR00022">
    <property type="entry name" value="YhcH/YjgK/YiaL family protein"/>
    <property type="match status" value="1"/>
</dbReference>
<dbReference type="PANTHER" id="PTHR34986:SF1">
    <property type="entry name" value="PROTEIN YIAL"/>
    <property type="match status" value="1"/>
</dbReference>
<dbReference type="InterPro" id="IPR004375">
    <property type="entry name" value="NanQ/TabA/YiaL"/>
</dbReference>
<evidence type="ECO:0000313" key="1">
    <source>
        <dbReference type="EMBL" id="MFC4219135.1"/>
    </source>
</evidence>
<evidence type="ECO:0000313" key="2">
    <source>
        <dbReference type="Proteomes" id="UP001595841"/>
    </source>
</evidence>
<comment type="caution">
    <text evidence="1">The sequence shown here is derived from an EMBL/GenBank/DDBJ whole genome shotgun (WGS) entry which is preliminary data.</text>
</comment>
<dbReference type="Gene3D" id="2.60.120.370">
    <property type="entry name" value="YhcH/YjgK/YiaL"/>
    <property type="match status" value="1"/>
</dbReference>
<accession>A0ABV8PKL3</accession>
<dbReference type="Pfam" id="PF04074">
    <property type="entry name" value="DUF386"/>
    <property type="match status" value="1"/>
</dbReference>
<proteinExistence type="predicted"/>
<sequence>MNKILGTNLYSRSIMMNLMEPFAKRVPILILFFLCSIGTNSQSIGTPCNKENVSDWYKSKVWLGGLQLKPHKSIDQEELARQYCENSTWWDQAFEFLNSHNLEDLETGRYIIDEGNVMVYVSEGPTKDIDEIEWETHQNFNDLQYVVKGKAGMGVASLNNAEYSSTVAYNPKRDVENYNVENGKFYVAKPGRFFIFSPRDIHRPAFRKKGHDTIKKILIKVRVP</sequence>
<dbReference type="RefSeq" id="WP_379762547.1">
    <property type="nucleotide sequence ID" value="NZ_JBHSCL010000003.1"/>
</dbReference>
<organism evidence="1 2">
    <name type="scientific">Flagellimonas marina</name>
    <dbReference type="NCBI Taxonomy" id="1775168"/>
    <lineage>
        <taxon>Bacteria</taxon>
        <taxon>Pseudomonadati</taxon>
        <taxon>Bacteroidota</taxon>
        <taxon>Flavobacteriia</taxon>
        <taxon>Flavobacteriales</taxon>
        <taxon>Flavobacteriaceae</taxon>
        <taxon>Flagellimonas</taxon>
    </lineage>
</organism>
<dbReference type="Proteomes" id="UP001595841">
    <property type="component" value="Unassembled WGS sequence"/>
</dbReference>
<name>A0ABV8PKL3_9FLAO</name>
<dbReference type="EMBL" id="JBHSCL010000003">
    <property type="protein sequence ID" value="MFC4219135.1"/>
    <property type="molecule type" value="Genomic_DNA"/>
</dbReference>
<reference evidence="2" key="1">
    <citation type="journal article" date="2019" name="Int. J. Syst. Evol. Microbiol.">
        <title>The Global Catalogue of Microorganisms (GCM) 10K type strain sequencing project: providing services to taxonomists for standard genome sequencing and annotation.</title>
        <authorList>
            <consortium name="The Broad Institute Genomics Platform"/>
            <consortium name="The Broad Institute Genome Sequencing Center for Infectious Disease"/>
            <person name="Wu L."/>
            <person name="Ma J."/>
        </authorList>
    </citation>
    <scope>NUCLEOTIDE SEQUENCE [LARGE SCALE GENOMIC DNA]</scope>
    <source>
        <strain evidence="2">CGMCC 1.15774</strain>
    </source>
</reference>
<dbReference type="InterPro" id="IPR037012">
    <property type="entry name" value="NanQ/TabA/YiaL_sf"/>
</dbReference>